<keyword evidence="1" id="KW-0472">Membrane</keyword>
<feature type="domain" description="DUF4328" evidence="2">
    <location>
        <begin position="57"/>
        <end position="213"/>
    </location>
</feature>
<feature type="transmembrane region" description="Helical" evidence="1">
    <location>
        <begin position="144"/>
        <end position="165"/>
    </location>
</feature>
<evidence type="ECO:0000256" key="1">
    <source>
        <dbReference type="SAM" id="Phobius"/>
    </source>
</evidence>
<reference evidence="4" key="1">
    <citation type="submission" date="2016-10" db="EMBL/GenBank/DDBJ databases">
        <authorList>
            <person name="Varghese N."/>
            <person name="Submissions S."/>
        </authorList>
    </citation>
    <scope>NUCLEOTIDE SEQUENCE [LARGE SCALE GENOMIC DNA]</scope>
    <source>
        <strain evidence="4">DSM 17616</strain>
    </source>
</reference>
<proteinExistence type="predicted"/>
<sequence length="240" mass="27318">MNTINSGVKDASALTRWVRYCLYAQIVLAIIAMFSGWLEYQLLQNFQQGFYSSKQAAAADAIANDARQRVVGILYFVVFIISGFLILKWIHRVSYNAKQLTNITMEFSPGWSVGWFFIPVFSLWKPYQAMSEIWQVSESPKNVPLTASSLILPLWWFCWLVNNFFSQYLFRQMRKMDNMPLSEVLNLNLLGQAGEIITIALAAVTLMLVNRISQFQQRAITAAKDQPANEPQQADAVVGL</sequence>
<dbReference type="AlphaFoldDB" id="A0A1H6KVJ6"/>
<feature type="transmembrane region" description="Helical" evidence="1">
    <location>
        <begin position="20"/>
        <end position="38"/>
    </location>
</feature>
<feature type="transmembrane region" description="Helical" evidence="1">
    <location>
        <begin position="73"/>
        <end position="91"/>
    </location>
</feature>
<keyword evidence="4" id="KW-1185">Reference proteome</keyword>
<dbReference type="EMBL" id="FNXF01000004">
    <property type="protein sequence ID" value="SEH79640.1"/>
    <property type="molecule type" value="Genomic_DNA"/>
</dbReference>
<feature type="transmembrane region" description="Helical" evidence="1">
    <location>
        <begin position="103"/>
        <end position="124"/>
    </location>
</feature>
<dbReference type="InterPro" id="IPR025565">
    <property type="entry name" value="DUF4328"/>
</dbReference>
<organism evidence="3 4">
    <name type="scientific">Rheinheimera pacifica</name>
    <dbReference type="NCBI Taxonomy" id="173990"/>
    <lineage>
        <taxon>Bacteria</taxon>
        <taxon>Pseudomonadati</taxon>
        <taxon>Pseudomonadota</taxon>
        <taxon>Gammaproteobacteria</taxon>
        <taxon>Chromatiales</taxon>
        <taxon>Chromatiaceae</taxon>
        <taxon>Rheinheimera</taxon>
    </lineage>
</organism>
<dbReference type="STRING" id="173990.SAMN05660691_01489"/>
<name>A0A1H6KVJ6_9GAMM</name>
<dbReference type="Proteomes" id="UP000199371">
    <property type="component" value="Unassembled WGS sequence"/>
</dbReference>
<feature type="transmembrane region" description="Helical" evidence="1">
    <location>
        <begin position="185"/>
        <end position="209"/>
    </location>
</feature>
<dbReference type="Pfam" id="PF14219">
    <property type="entry name" value="DUF4328"/>
    <property type="match status" value="1"/>
</dbReference>
<dbReference type="OrthoDB" id="4174975at2"/>
<accession>A0A1H6KVJ6</accession>
<evidence type="ECO:0000259" key="2">
    <source>
        <dbReference type="Pfam" id="PF14219"/>
    </source>
</evidence>
<evidence type="ECO:0000313" key="3">
    <source>
        <dbReference type="EMBL" id="SEH79640.1"/>
    </source>
</evidence>
<evidence type="ECO:0000313" key="4">
    <source>
        <dbReference type="Proteomes" id="UP000199371"/>
    </source>
</evidence>
<keyword evidence="1" id="KW-0812">Transmembrane</keyword>
<keyword evidence="1" id="KW-1133">Transmembrane helix</keyword>
<gene>
    <name evidence="3" type="ORF">SAMN05660691_01489</name>
</gene>
<dbReference type="RefSeq" id="WP_143039930.1">
    <property type="nucleotide sequence ID" value="NZ_FNXF01000004.1"/>
</dbReference>
<protein>
    <recommendedName>
        <fullName evidence="2">DUF4328 domain-containing protein</fullName>
    </recommendedName>
</protein>